<accession>A0AAW8MFS5</accession>
<dbReference type="RefSeq" id="WP_310365520.1">
    <property type="nucleotide sequence ID" value="NZ_JAVDVC010000010.1"/>
</dbReference>
<organism evidence="2 3">
    <name type="scientific">Pseudomonas brassicacearum</name>
    <dbReference type="NCBI Taxonomy" id="930166"/>
    <lineage>
        <taxon>Bacteria</taxon>
        <taxon>Pseudomonadati</taxon>
        <taxon>Pseudomonadota</taxon>
        <taxon>Gammaproteobacteria</taxon>
        <taxon>Pseudomonadales</taxon>
        <taxon>Pseudomonadaceae</taxon>
        <taxon>Pseudomonas</taxon>
    </lineage>
</organism>
<dbReference type="EMBL" id="JAVDVC010000010">
    <property type="protein sequence ID" value="MDR6960530.1"/>
    <property type="molecule type" value="Genomic_DNA"/>
</dbReference>
<keyword evidence="1" id="KW-1133">Transmembrane helix</keyword>
<dbReference type="Proteomes" id="UP001252613">
    <property type="component" value="Unassembled WGS sequence"/>
</dbReference>
<feature type="transmembrane region" description="Helical" evidence="1">
    <location>
        <begin position="52"/>
        <end position="69"/>
    </location>
</feature>
<proteinExistence type="predicted"/>
<dbReference type="AlphaFoldDB" id="A0AAW8MFS5"/>
<keyword evidence="1" id="KW-0812">Transmembrane</keyword>
<gene>
    <name evidence="2" type="ORF">J2W43_004535</name>
</gene>
<evidence type="ECO:0000256" key="1">
    <source>
        <dbReference type="SAM" id="Phobius"/>
    </source>
</evidence>
<name>A0AAW8MFS5_9PSED</name>
<feature type="transmembrane region" description="Helical" evidence="1">
    <location>
        <begin position="89"/>
        <end position="111"/>
    </location>
</feature>
<sequence>MTGFESVSLAVAVVGVLVALVAIPTFVLMWIQATNEQRDHFRKFWSKIGAKAYRGWAYVSCFILVASGVERVTEFVTSSAPITRLDIFLLLLNLMSLTVFSVASLIMIVGFRMTDLKQKALLQNKPT</sequence>
<evidence type="ECO:0000313" key="3">
    <source>
        <dbReference type="Proteomes" id="UP001252613"/>
    </source>
</evidence>
<protein>
    <submittedName>
        <fullName evidence="2">Uncharacterized protein</fullName>
    </submittedName>
</protein>
<reference evidence="2" key="1">
    <citation type="submission" date="2023-07" db="EMBL/GenBank/DDBJ databases">
        <title>Sorghum-associated microbial communities from plants grown in Nebraska, USA.</title>
        <authorList>
            <person name="Schachtman D."/>
        </authorList>
    </citation>
    <scope>NUCLEOTIDE SEQUENCE</scope>
    <source>
        <strain evidence="2">3432</strain>
    </source>
</reference>
<comment type="caution">
    <text evidence="2">The sequence shown here is derived from an EMBL/GenBank/DDBJ whole genome shotgun (WGS) entry which is preliminary data.</text>
</comment>
<evidence type="ECO:0000313" key="2">
    <source>
        <dbReference type="EMBL" id="MDR6960530.1"/>
    </source>
</evidence>
<feature type="transmembrane region" description="Helical" evidence="1">
    <location>
        <begin position="6"/>
        <end position="31"/>
    </location>
</feature>
<keyword evidence="1" id="KW-0472">Membrane</keyword>